<keyword evidence="8" id="KW-0472">Membrane</keyword>
<dbReference type="EMBL" id="CAIIXF020000011">
    <property type="protein sequence ID" value="CAH1798286.1"/>
    <property type="molecule type" value="Genomic_DNA"/>
</dbReference>
<dbReference type="SUPFAM" id="SSF52540">
    <property type="entry name" value="P-loop containing nucleoside triphosphate hydrolases"/>
    <property type="match status" value="1"/>
</dbReference>
<dbReference type="OrthoDB" id="514299at2759"/>
<name>A0A8S4PWK7_OWEFU</name>
<evidence type="ECO:0000256" key="4">
    <source>
        <dbReference type="ARBA" id="ARBA00022692"/>
    </source>
</evidence>
<keyword evidence="5" id="KW-0735">Signal-anchor</keyword>
<feature type="non-terminal residue" evidence="11">
    <location>
        <position position="1"/>
    </location>
</feature>
<sequence>LQKRPIAGVIRAVIKDRRWELNMIMRTLRKTPLMFGALCLTCIICVHYQEQITQTFKKQIESWQTNTTLDVFIKRLLSKQSEEKCRPVKNLVFIKVQKCGGSTLANIFVRYGDKHNSTFILPRSGRSIVNKKDINGDIGKHVNMLVHHTRYEEALIQKVMPNDTVYIGVIREPLKHLKSYYNFYNYGNNKSKPSLSEFEENPWKFKEEMRILQNFQSWWYGLDNPMMNETISRKFVERINKKFALILITDYMKESLVLLKDILCWSLDDLLFISQKVSSEPVASRIMGQPGPRNTSNLNHTTNMELAVDNMRKFSNVDYKMFDYFNSSLWARIKSKGEEFQRSLKHYDDKLRSLQKTCKNTNESMLLSDEYIQKVIQENPSSPDYNCHRILFPPNWYSRYILHPKQENKTKHYKKAGRPTIIEQEKQNRDANKKMAGRTTKKKIRRVVIFSTQNKKTKQKLQKGRETNNNRARKTKQRYQYNIKRQVEQKYN</sequence>
<organism evidence="11 12">
    <name type="scientific">Owenia fusiformis</name>
    <name type="common">Polychaete worm</name>
    <dbReference type="NCBI Taxonomy" id="6347"/>
    <lineage>
        <taxon>Eukaryota</taxon>
        <taxon>Metazoa</taxon>
        <taxon>Spiralia</taxon>
        <taxon>Lophotrochozoa</taxon>
        <taxon>Annelida</taxon>
        <taxon>Polychaeta</taxon>
        <taxon>Sedentaria</taxon>
        <taxon>Canalipalpata</taxon>
        <taxon>Sabellida</taxon>
        <taxon>Oweniida</taxon>
        <taxon>Oweniidae</taxon>
        <taxon>Owenia</taxon>
    </lineage>
</organism>
<dbReference type="GO" id="GO:0000139">
    <property type="term" value="C:Golgi membrane"/>
    <property type="evidence" value="ECO:0007669"/>
    <property type="project" value="UniProtKB-SubCell"/>
</dbReference>
<evidence type="ECO:0000313" key="12">
    <source>
        <dbReference type="Proteomes" id="UP000749559"/>
    </source>
</evidence>
<keyword evidence="4" id="KW-0812">Transmembrane</keyword>
<evidence type="ECO:0000256" key="7">
    <source>
        <dbReference type="ARBA" id="ARBA00023034"/>
    </source>
</evidence>
<dbReference type="GO" id="GO:0009247">
    <property type="term" value="P:glycolipid biosynthetic process"/>
    <property type="evidence" value="ECO:0007669"/>
    <property type="project" value="InterPro"/>
</dbReference>
<evidence type="ECO:0000256" key="6">
    <source>
        <dbReference type="ARBA" id="ARBA00022989"/>
    </source>
</evidence>
<keyword evidence="7" id="KW-0333">Golgi apparatus</keyword>
<keyword evidence="9" id="KW-0325">Glycoprotein</keyword>
<feature type="region of interest" description="Disordered" evidence="10">
    <location>
        <begin position="452"/>
        <end position="492"/>
    </location>
</feature>
<protein>
    <submittedName>
        <fullName evidence="11">Uncharacterized protein</fullName>
    </submittedName>
</protein>
<keyword evidence="12" id="KW-1185">Reference proteome</keyword>
<evidence type="ECO:0000256" key="2">
    <source>
        <dbReference type="ARBA" id="ARBA00008124"/>
    </source>
</evidence>
<dbReference type="PANTHER" id="PTHR14647">
    <property type="entry name" value="GALACTOSE-3-O-SULFOTRANSFERASE"/>
    <property type="match status" value="1"/>
</dbReference>
<gene>
    <name evidence="11" type="ORF">OFUS_LOCUS22445</name>
</gene>
<evidence type="ECO:0000256" key="3">
    <source>
        <dbReference type="ARBA" id="ARBA00022679"/>
    </source>
</evidence>
<comment type="caution">
    <text evidence="11">The sequence shown here is derived from an EMBL/GenBank/DDBJ whole genome shotgun (WGS) entry which is preliminary data.</text>
</comment>
<proteinExistence type="inferred from homology"/>
<keyword evidence="3" id="KW-0808">Transferase</keyword>
<evidence type="ECO:0000256" key="10">
    <source>
        <dbReference type="SAM" id="MobiDB-lite"/>
    </source>
</evidence>
<dbReference type="InterPro" id="IPR009729">
    <property type="entry name" value="Gal-3-0_sulfotransfrase"/>
</dbReference>
<evidence type="ECO:0000256" key="9">
    <source>
        <dbReference type="ARBA" id="ARBA00023180"/>
    </source>
</evidence>
<accession>A0A8S4PWK7</accession>
<keyword evidence="6" id="KW-1133">Transmembrane helix</keyword>
<reference evidence="11" key="1">
    <citation type="submission" date="2022-03" db="EMBL/GenBank/DDBJ databases">
        <authorList>
            <person name="Martin C."/>
        </authorList>
    </citation>
    <scope>NUCLEOTIDE SEQUENCE</scope>
</reference>
<dbReference type="GO" id="GO:0001733">
    <property type="term" value="F:galactosylceramide sulfotransferase activity"/>
    <property type="evidence" value="ECO:0007669"/>
    <property type="project" value="InterPro"/>
</dbReference>
<evidence type="ECO:0000256" key="8">
    <source>
        <dbReference type="ARBA" id="ARBA00023136"/>
    </source>
</evidence>
<comment type="subcellular location">
    <subcellularLocation>
        <location evidence="1">Golgi apparatus membrane</location>
        <topology evidence="1">Single-pass type II membrane protein</topology>
    </subcellularLocation>
</comment>
<dbReference type="InterPro" id="IPR027417">
    <property type="entry name" value="P-loop_NTPase"/>
</dbReference>
<comment type="similarity">
    <text evidence="2">Belongs to the galactose-3-O-sulfotransferase family.</text>
</comment>
<dbReference type="Pfam" id="PF06990">
    <property type="entry name" value="Gal-3-0_sulfotr"/>
    <property type="match status" value="1"/>
</dbReference>
<dbReference type="Proteomes" id="UP000749559">
    <property type="component" value="Unassembled WGS sequence"/>
</dbReference>
<evidence type="ECO:0000256" key="5">
    <source>
        <dbReference type="ARBA" id="ARBA00022968"/>
    </source>
</evidence>
<evidence type="ECO:0000256" key="1">
    <source>
        <dbReference type="ARBA" id="ARBA00004323"/>
    </source>
</evidence>
<dbReference type="Gene3D" id="3.40.50.300">
    <property type="entry name" value="P-loop containing nucleotide triphosphate hydrolases"/>
    <property type="match status" value="1"/>
</dbReference>
<dbReference type="PANTHER" id="PTHR14647:SF87">
    <property type="entry name" value="PUTATIVE-RELATED"/>
    <property type="match status" value="1"/>
</dbReference>
<evidence type="ECO:0000313" key="11">
    <source>
        <dbReference type="EMBL" id="CAH1798286.1"/>
    </source>
</evidence>
<dbReference type="AlphaFoldDB" id="A0A8S4PWK7"/>